<accession>A0AAE0J402</accession>
<feature type="compositionally biased region" description="Basic residues" evidence="1">
    <location>
        <begin position="112"/>
        <end position="126"/>
    </location>
</feature>
<reference evidence="2" key="2">
    <citation type="submission" date="2023-06" db="EMBL/GenBank/DDBJ databases">
        <authorList>
            <consortium name="Lawrence Berkeley National Laboratory"/>
            <person name="Haridas S."/>
            <person name="Hensen N."/>
            <person name="Bonometti L."/>
            <person name="Westerberg I."/>
            <person name="Brannstrom I.O."/>
            <person name="Guillou S."/>
            <person name="Cros-Aarteil S."/>
            <person name="Calhoun S."/>
            <person name="Kuo A."/>
            <person name="Mondo S."/>
            <person name="Pangilinan J."/>
            <person name="Riley R."/>
            <person name="Labutti K."/>
            <person name="Andreopoulos B."/>
            <person name="Lipzen A."/>
            <person name="Chen C."/>
            <person name="Yanf M."/>
            <person name="Daum C."/>
            <person name="Ng V."/>
            <person name="Clum A."/>
            <person name="Steindorff A."/>
            <person name="Ohm R."/>
            <person name="Martin F."/>
            <person name="Silar P."/>
            <person name="Natvig D."/>
            <person name="Lalanne C."/>
            <person name="Gautier V."/>
            <person name="Ament-Velasquez S.L."/>
            <person name="Kruys A."/>
            <person name="Hutchinson M.I."/>
            <person name="Powell A.J."/>
            <person name="Barry K."/>
            <person name="Miller A.N."/>
            <person name="Grigoriev I.V."/>
            <person name="Debuchy R."/>
            <person name="Gladieux P."/>
            <person name="Thoren M.H."/>
            <person name="Johannesson H."/>
        </authorList>
    </citation>
    <scope>NUCLEOTIDE SEQUENCE</scope>
    <source>
        <strain evidence="2">SMH4131-1</strain>
    </source>
</reference>
<keyword evidence="3" id="KW-1185">Reference proteome</keyword>
<reference evidence="2" key="1">
    <citation type="journal article" date="2023" name="Mol. Phylogenet. Evol.">
        <title>Genome-scale phylogeny and comparative genomics of the fungal order Sordariales.</title>
        <authorList>
            <person name="Hensen N."/>
            <person name="Bonometti L."/>
            <person name="Westerberg I."/>
            <person name="Brannstrom I.O."/>
            <person name="Guillou S."/>
            <person name="Cros-Aarteil S."/>
            <person name="Calhoun S."/>
            <person name="Haridas S."/>
            <person name="Kuo A."/>
            <person name="Mondo S."/>
            <person name="Pangilinan J."/>
            <person name="Riley R."/>
            <person name="LaButti K."/>
            <person name="Andreopoulos B."/>
            <person name="Lipzen A."/>
            <person name="Chen C."/>
            <person name="Yan M."/>
            <person name="Daum C."/>
            <person name="Ng V."/>
            <person name="Clum A."/>
            <person name="Steindorff A."/>
            <person name="Ohm R.A."/>
            <person name="Martin F."/>
            <person name="Silar P."/>
            <person name="Natvig D.O."/>
            <person name="Lalanne C."/>
            <person name="Gautier V."/>
            <person name="Ament-Velasquez S.L."/>
            <person name="Kruys A."/>
            <person name="Hutchinson M.I."/>
            <person name="Powell A.J."/>
            <person name="Barry K."/>
            <person name="Miller A.N."/>
            <person name="Grigoriev I.V."/>
            <person name="Debuchy R."/>
            <person name="Gladieux P."/>
            <person name="Hiltunen Thoren M."/>
            <person name="Johannesson H."/>
        </authorList>
    </citation>
    <scope>NUCLEOTIDE SEQUENCE</scope>
    <source>
        <strain evidence="2">SMH4131-1</strain>
    </source>
</reference>
<feature type="region of interest" description="Disordered" evidence="1">
    <location>
        <begin position="1"/>
        <end position="454"/>
    </location>
</feature>
<evidence type="ECO:0000313" key="3">
    <source>
        <dbReference type="Proteomes" id="UP001286456"/>
    </source>
</evidence>
<gene>
    <name evidence="2" type="ORF">B0T19DRAFT_41047</name>
</gene>
<sequence length="787" mass="88438">MEPPKFHSRNQDRKKKHHPHGRHLRRQHDDDDDRARHLHDSKGSPRNPKSYDTRPRIPVRPSESSGPGPPDYPEGRNDYFVQSWLAQTQAHRLRPQNAYDQERPRKISPPVRSHKHGEKATKRRRSPSGSPSVSSELHKPVENSFERRSRYKTREDKYDYKKKWDGRRGAHTEGRSRGGKRHREMDEYDRETPPSLDANGHKAIAGLGNKQGASNISLNHPTNAPNPGTSRTKKSRHQDNEDRELEDISEFFVRRRSNGKAAAQKSRSKTRRRSGHEGPASDGPAAEVRGRRCHASTDISLVPSPSVEGESEQNIGRESRGRVYQTSNGSSSRYNEPTGARPSSRSTTYFTWSASESPQESKEKSRNGPRRKGSQGNSPSSTQMLLPQSESAEGARDDRPNRDHREKPEGPARRPVYKDVGLQTLSDTREDQGIRTQHTTTIHQEQGASAVDESNRPKLHLSGVTIEPQSRPNESWTARHQPRSALPNNGWADPVQMKAPVQSRVVHHDSDGEWIIYKPRERGHGDIHGQVPGPRPIVTEPRLSFEDQGFAGNPATHAYISPFYWPPASLGSCAASLGQSGWRSTPYQSPLNQPFLAPPAESTPNPFHFDQRGVSFQDDHGTYAQNPIANKNRSRSRDLRDYITRIERDAQEADVHADKMVNVLDSVVGNEKPRATRLREYIKSIEQEALGAMETTEEPGYDDSNPVEAPIPGSTDLFQDAAEINRDWLLPKPNLAMNGPLMNLPLPAHDILGSAYQKDFVGLNPGSFPLPRDEEDLALIWSQPSIL</sequence>
<evidence type="ECO:0000313" key="2">
    <source>
        <dbReference type="EMBL" id="KAK3336506.1"/>
    </source>
</evidence>
<dbReference type="EMBL" id="JAUEPO010000001">
    <property type="protein sequence ID" value="KAK3336506.1"/>
    <property type="molecule type" value="Genomic_DNA"/>
</dbReference>
<dbReference type="AlphaFoldDB" id="A0AAE0J402"/>
<dbReference type="Proteomes" id="UP001286456">
    <property type="component" value="Unassembled WGS sequence"/>
</dbReference>
<feature type="compositionally biased region" description="Basic and acidic residues" evidence="1">
    <location>
        <begin position="27"/>
        <end position="55"/>
    </location>
</feature>
<feature type="compositionally biased region" description="Polar residues" evidence="1">
    <location>
        <begin position="434"/>
        <end position="447"/>
    </location>
</feature>
<feature type="compositionally biased region" description="Polar residues" evidence="1">
    <location>
        <begin position="211"/>
        <end position="230"/>
    </location>
</feature>
<feature type="region of interest" description="Disordered" evidence="1">
    <location>
        <begin position="466"/>
        <end position="491"/>
    </location>
</feature>
<feature type="compositionally biased region" description="Basic and acidic residues" evidence="1">
    <location>
        <begin position="136"/>
        <end position="176"/>
    </location>
</feature>
<evidence type="ECO:0000256" key="1">
    <source>
        <dbReference type="SAM" id="MobiDB-lite"/>
    </source>
</evidence>
<feature type="compositionally biased region" description="Basic and acidic residues" evidence="1">
    <location>
        <begin position="393"/>
        <end position="412"/>
    </location>
</feature>
<feature type="compositionally biased region" description="Basic residues" evidence="1">
    <location>
        <begin position="1"/>
        <end position="26"/>
    </location>
</feature>
<proteinExistence type="predicted"/>
<feature type="compositionally biased region" description="Polar residues" evidence="1">
    <location>
        <begin position="374"/>
        <end position="391"/>
    </location>
</feature>
<feature type="compositionally biased region" description="Polar residues" evidence="1">
    <location>
        <begin position="324"/>
        <end position="358"/>
    </location>
</feature>
<feature type="compositionally biased region" description="Polar residues" evidence="1">
    <location>
        <begin position="467"/>
        <end position="478"/>
    </location>
</feature>
<comment type="caution">
    <text evidence="2">The sequence shown here is derived from an EMBL/GenBank/DDBJ whole genome shotgun (WGS) entry which is preliminary data.</text>
</comment>
<organism evidence="2 3">
    <name type="scientific">Cercophora scortea</name>
    <dbReference type="NCBI Taxonomy" id="314031"/>
    <lineage>
        <taxon>Eukaryota</taxon>
        <taxon>Fungi</taxon>
        <taxon>Dikarya</taxon>
        <taxon>Ascomycota</taxon>
        <taxon>Pezizomycotina</taxon>
        <taxon>Sordariomycetes</taxon>
        <taxon>Sordariomycetidae</taxon>
        <taxon>Sordariales</taxon>
        <taxon>Lasiosphaeriaceae</taxon>
        <taxon>Cercophora</taxon>
    </lineage>
</organism>
<name>A0AAE0J402_9PEZI</name>
<protein>
    <submittedName>
        <fullName evidence="2">Uncharacterized protein</fullName>
    </submittedName>
</protein>